<feature type="transmembrane region" description="Helical" evidence="2">
    <location>
        <begin position="26"/>
        <end position="46"/>
    </location>
</feature>
<dbReference type="InterPro" id="IPR024079">
    <property type="entry name" value="MetalloPept_cat_dom_sf"/>
</dbReference>
<dbReference type="VEuPathDB" id="VectorBase:RSAN_033031"/>
<evidence type="ECO:0000313" key="3">
    <source>
        <dbReference type="EMBL" id="KAH7955991.1"/>
    </source>
</evidence>
<accession>A0A9D4PUS3</accession>
<dbReference type="EMBL" id="JABSTV010001250">
    <property type="protein sequence ID" value="KAH7955991.1"/>
    <property type="molecule type" value="Genomic_DNA"/>
</dbReference>
<dbReference type="AlphaFoldDB" id="A0A9D4PUS3"/>
<protein>
    <submittedName>
        <fullName evidence="3">Uncharacterized protein</fullName>
    </submittedName>
</protein>
<proteinExistence type="predicted"/>
<keyword evidence="2" id="KW-0812">Transmembrane</keyword>
<dbReference type="Gene3D" id="1.10.1380.10">
    <property type="entry name" value="Neutral endopeptidase , domain2"/>
    <property type="match status" value="1"/>
</dbReference>
<reference evidence="3" key="1">
    <citation type="journal article" date="2020" name="Cell">
        <title>Large-Scale Comparative Analyses of Tick Genomes Elucidate Their Genetic Diversity and Vector Capacities.</title>
        <authorList>
            <consortium name="Tick Genome and Microbiome Consortium (TIGMIC)"/>
            <person name="Jia N."/>
            <person name="Wang J."/>
            <person name="Shi W."/>
            <person name="Du L."/>
            <person name="Sun Y."/>
            <person name="Zhan W."/>
            <person name="Jiang J.F."/>
            <person name="Wang Q."/>
            <person name="Zhang B."/>
            <person name="Ji P."/>
            <person name="Bell-Sakyi L."/>
            <person name="Cui X.M."/>
            <person name="Yuan T.T."/>
            <person name="Jiang B.G."/>
            <person name="Yang W.F."/>
            <person name="Lam T.T."/>
            <person name="Chang Q.C."/>
            <person name="Ding S.J."/>
            <person name="Wang X.J."/>
            <person name="Zhu J.G."/>
            <person name="Ruan X.D."/>
            <person name="Zhao L."/>
            <person name="Wei J.T."/>
            <person name="Ye R.Z."/>
            <person name="Que T.C."/>
            <person name="Du C.H."/>
            <person name="Zhou Y.H."/>
            <person name="Cheng J.X."/>
            <person name="Dai P.F."/>
            <person name="Guo W.B."/>
            <person name="Han X.H."/>
            <person name="Huang E.J."/>
            <person name="Li L.F."/>
            <person name="Wei W."/>
            <person name="Gao Y.C."/>
            <person name="Liu J.Z."/>
            <person name="Shao H.Z."/>
            <person name="Wang X."/>
            <person name="Wang C.C."/>
            <person name="Yang T.C."/>
            <person name="Huo Q.B."/>
            <person name="Li W."/>
            <person name="Chen H.Y."/>
            <person name="Chen S.E."/>
            <person name="Zhou L.G."/>
            <person name="Ni X.B."/>
            <person name="Tian J.H."/>
            <person name="Sheng Y."/>
            <person name="Liu T."/>
            <person name="Pan Y.S."/>
            <person name="Xia L.Y."/>
            <person name="Li J."/>
            <person name="Zhao F."/>
            <person name="Cao W.C."/>
        </authorList>
    </citation>
    <scope>NUCLEOTIDE SEQUENCE</scope>
    <source>
        <strain evidence="3">Rsan-2018</strain>
    </source>
</reference>
<keyword evidence="2" id="KW-0472">Membrane</keyword>
<name>A0A9D4PUS3_RHISA</name>
<comment type="caution">
    <text evidence="3">The sequence shown here is derived from an EMBL/GenBank/DDBJ whole genome shotgun (WGS) entry which is preliminary data.</text>
</comment>
<dbReference type="SUPFAM" id="SSF55486">
    <property type="entry name" value="Metalloproteases ('zincins'), catalytic domain"/>
    <property type="match status" value="1"/>
</dbReference>
<organism evidence="3 4">
    <name type="scientific">Rhipicephalus sanguineus</name>
    <name type="common">Brown dog tick</name>
    <name type="synonym">Ixodes sanguineus</name>
    <dbReference type="NCBI Taxonomy" id="34632"/>
    <lineage>
        <taxon>Eukaryota</taxon>
        <taxon>Metazoa</taxon>
        <taxon>Ecdysozoa</taxon>
        <taxon>Arthropoda</taxon>
        <taxon>Chelicerata</taxon>
        <taxon>Arachnida</taxon>
        <taxon>Acari</taxon>
        <taxon>Parasitiformes</taxon>
        <taxon>Ixodida</taxon>
        <taxon>Ixodoidea</taxon>
        <taxon>Ixodidae</taxon>
        <taxon>Rhipicephalinae</taxon>
        <taxon>Rhipicephalus</taxon>
        <taxon>Rhipicephalus</taxon>
    </lineage>
</organism>
<dbReference type="Gene3D" id="3.40.390.10">
    <property type="entry name" value="Collagenase (Catalytic Domain)"/>
    <property type="match status" value="1"/>
</dbReference>
<dbReference type="InterPro" id="IPR042089">
    <property type="entry name" value="Peptidase_M13_dom_2"/>
</dbReference>
<sequence length="209" mass="23235">MSSSVQSAWDDLVVENPNRRKLEACLVSTIMVVVVCIMGLLLFVVLELQPANNLRKVQRRPNVVFCDNGTCPEFAHRVLGWINFRVKPCVDFHAWVCQSRLKDSPEDTFQQDPERAGTYAANAHFYNLLMRNLYYEKSAKRVHEAAFDHLANLYDVCVHASMRRYEVKLEDAASPAVRSDVVVEGKETGRALSASGTGEPGATASGCAA</sequence>
<evidence type="ECO:0000313" key="4">
    <source>
        <dbReference type="Proteomes" id="UP000821837"/>
    </source>
</evidence>
<gene>
    <name evidence="3" type="ORF">HPB52_005379</name>
</gene>
<reference evidence="3" key="2">
    <citation type="submission" date="2021-09" db="EMBL/GenBank/DDBJ databases">
        <authorList>
            <person name="Jia N."/>
            <person name="Wang J."/>
            <person name="Shi W."/>
            <person name="Du L."/>
            <person name="Sun Y."/>
            <person name="Zhan W."/>
            <person name="Jiang J."/>
            <person name="Wang Q."/>
            <person name="Zhang B."/>
            <person name="Ji P."/>
            <person name="Sakyi L.B."/>
            <person name="Cui X."/>
            <person name="Yuan T."/>
            <person name="Jiang B."/>
            <person name="Yang W."/>
            <person name="Lam T.T.-Y."/>
            <person name="Chang Q."/>
            <person name="Ding S."/>
            <person name="Wang X."/>
            <person name="Zhu J."/>
            <person name="Ruan X."/>
            <person name="Zhao L."/>
            <person name="Wei J."/>
            <person name="Que T."/>
            <person name="Du C."/>
            <person name="Cheng J."/>
            <person name="Dai P."/>
            <person name="Han X."/>
            <person name="Huang E."/>
            <person name="Gao Y."/>
            <person name="Liu J."/>
            <person name="Shao H."/>
            <person name="Ye R."/>
            <person name="Li L."/>
            <person name="Wei W."/>
            <person name="Wang X."/>
            <person name="Wang C."/>
            <person name="Huo Q."/>
            <person name="Li W."/>
            <person name="Guo W."/>
            <person name="Chen H."/>
            <person name="Chen S."/>
            <person name="Zhou L."/>
            <person name="Zhou L."/>
            <person name="Ni X."/>
            <person name="Tian J."/>
            <person name="Zhou Y."/>
            <person name="Sheng Y."/>
            <person name="Liu T."/>
            <person name="Pan Y."/>
            <person name="Xia L."/>
            <person name="Li J."/>
            <person name="Zhao F."/>
            <person name="Cao W."/>
        </authorList>
    </citation>
    <scope>NUCLEOTIDE SEQUENCE</scope>
    <source>
        <strain evidence="3">Rsan-2018</strain>
        <tissue evidence="3">Larvae</tissue>
    </source>
</reference>
<evidence type="ECO:0000256" key="2">
    <source>
        <dbReference type="SAM" id="Phobius"/>
    </source>
</evidence>
<dbReference type="Proteomes" id="UP000821837">
    <property type="component" value="Unassembled WGS sequence"/>
</dbReference>
<dbReference type="GO" id="GO:0008237">
    <property type="term" value="F:metallopeptidase activity"/>
    <property type="evidence" value="ECO:0007669"/>
    <property type="project" value="InterPro"/>
</dbReference>
<keyword evidence="2" id="KW-1133">Transmembrane helix</keyword>
<keyword evidence="4" id="KW-1185">Reference proteome</keyword>
<feature type="region of interest" description="Disordered" evidence="1">
    <location>
        <begin position="190"/>
        <end position="209"/>
    </location>
</feature>
<evidence type="ECO:0000256" key="1">
    <source>
        <dbReference type="SAM" id="MobiDB-lite"/>
    </source>
</evidence>